<sequence>MTNREIPLNNQQLKSEPTKNQLLRQLLAVVFIGLFIGFMRPFGMDQFTLLLSMSYWVFTCICGYLIYMPLINLGHKYLAKSLTAPWQRVAISSLLASLIMSLIVPFIGWLFFDHTLQLADNFLLALPNTLVIGSIITFVSILQNHVNHQKQQLEQSQQVIEQSQKVIEQHQQSRDIDTIQIELFMGLLPLEKRGQLLCLEMDDHYLKVHTDKGQHMLLMRLKDALMQLEGFPGLQTHRSWWVANHAVVSVNKENKKMSLLLTNHLEVPVSRTFVEAVKAANII</sequence>
<dbReference type="GO" id="GO:0000160">
    <property type="term" value="P:phosphorelay signal transduction system"/>
    <property type="evidence" value="ECO:0007669"/>
    <property type="project" value="UniProtKB-KW"/>
</dbReference>
<dbReference type="InterPro" id="IPR007492">
    <property type="entry name" value="LytTR_DNA-bd_dom"/>
</dbReference>
<dbReference type="AlphaFoldDB" id="A0A106BYY8"/>
<dbReference type="EMBL" id="LRDC01000029">
    <property type="protein sequence ID" value="KVX01187.1"/>
    <property type="molecule type" value="Genomic_DNA"/>
</dbReference>
<evidence type="ECO:0000259" key="4">
    <source>
        <dbReference type="PROSITE" id="PS50930"/>
    </source>
</evidence>
<feature type="transmembrane region" description="Helical" evidence="3">
    <location>
        <begin position="89"/>
        <end position="112"/>
    </location>
</feature>
<evidence type="ECO:0000256" key="2">
    <source>
        <dbReference type="SAM" id="Coils"/>
    </source>
</evidence>
<evidence type="ECO:0000256" key="1">
    <source>
        <dbReference type="ARBA" id="ARBA00023012"/>
    </source>
</evidence>
<feature type="transmembrane region" description="Helical" evidence="3">
    <location>
        <begin position="124"/>
        <end position="142"/>
    </location>
</feature>
<organism evidence="5">
    <name type="scientific">Shewanella frigidimarina</name>
    <dbReference type="NCBI Taxonomy" id="56812"/>
    <lineage>
        <taxon>Bacteria</taxon>
        <taxon>Pseudomonadati</taxon>
        <taxon>Pseudomonadota</taxon>
        <taxon>Gammaproteobacteria</taxon>
        <taxon>Alteromonadales</taxon>
        <taxon>Shewanellaceae</taxon>
        <taxon>Shewanella</taxon>
    </lineage>
</organism>
<dbReference type="Gene3D" id="2.40.50.1020">
    <property type="entry name" value="LytTr DNA-binding domain"/>
    <property type="match status" value="1"/>
</dbReference>
<protein>
    <recommendedName>
        <fullName evidence="4">HTH LytTR-type domain-containing protein</fullName>
    </recommendedName>
</protein>
<comment type="caution">
    <text evidence="5">The sequence shown here is derived from an EMBL/GenBank/DDBJ whole genome shotgun (WGS) entry which is preliminary data.</text>
</comment>
<reference evidence="5 6" key="1">
    <citation type="submission" date="2016-01" db="EMBL/GenBank/DDBJ databases">
        <title>Draft genome of the antarctic isolate Shewanella frigidimarina Ag06-30.</title>
        <authorList>
            <person name="Parmeciano Di Noto G."/>
            <person name="Vazquez S."/>
            <person name="Mac Cormack W."/>
            <person name="Iriarte A."/>
            <person name="Quiroga C."/>
        </authorList>
    </citation>
    <scope>NUCLEOTIDE SEQUENCE [LARGE SCALE GENOMIC DNA]</scope>
    <source>
        <strain evidence="5 6">Ag06-30</strain>
    </source>
</reference>
<proteinExistence type="predicted"/>
<dbReference type="Proteomes" id="UP000055702">
    <property type="component" value="Unassembled WGS sequence"/>
</dbReference>
<feature type="transmembrane region" description="Helical" evidence="3">
    <location>
        <begin position="21"/>
        <end position="41"/>
    </location>
</feature>
<dbReference type="SMART" id="SM00850">
    <property type="entry name" value="LytTR"/>
    <property type="match status" value="1"/>
</dbReference>
<feature type="domain" description="HTH LytTR-type" evidence="4">
    <location>
        <begin position="199"/>
        <end position="283"/>
    </location>
</feature>
<feature type="transmembrane region" description="Helical" evidence="3">
    <location>
        <begin position="47"/>
        <end position="68"/>
    </location>
</feature>
<dbReference type="PROSITE" id="PS50930">
    <property type="entry name" value="HTH_LYTTR"/>
    <property type="match status" value="1"/>
</dbReference>
<accession>A0A106BYY8</accession>
<keyword evidence="1" id="KW-0902">Two-component regulatory system</keyword>
<name>A0A106BYY8_SHEFR</name>
<evidence type="ECO:0000313" key="6">
    <source>
        <dbReference type="Proteomes" id="UP000055702"/>
    </source>
</evidence>
<keyword evidence="3" id="KW-0472">Membrane</keyword>
<gene>
    <name evidence="5" type="ORF">AWJ07_06975</name>
</gene>
<dbReference type="Pfam" id="PF04397">
    <property type="entry name" value="LytTR"/>
    <property type="match status" value="1"/>
</dbReference>
<keyword evidence="3" id="KW-0812">Transmembrane</keyword>
<dbReference type="RefSeq" id="WP_059746564.1">
    <property type="nucleotide sequence ID" value="NZ_LRDC01000029.1"/>
</dbReference>
<keyword evidence="3" id="KW-1133">Transmembrane helix</keyword>
<keyword evidence="2" id="KW-0175">Coiled coil</keyword>
<feature type="coiled-coil region" evidence="2">
    <location>
        <begin position="146"/>
        <end position="173"/>
    </location>
</feature>
<evidence type="ECO:0000256" key="3">
    <source>
        <dbReference type="SAM" id="Phobius"/>
    </source>
</evidence>
<dbReference type="GO" id="GO:0003677">
    <property type="term" value="F:DNA binding"/>
    <property type="evidence" value="ECO:0007669"/>
    <property type="project" value="InterPro"/>
</dbReference>
<evidence type="ECO:0000313" key="5">
    <source>
        <dbReference type="EMBL" id="KVX01187.1"/>
    </source>
</evidence>